<organism evidence="1 2">
    <name type="scientific">Paenibacillus nanensis</name>
    <dbReference type="NCBI Taxonomy" id="393251"/>
    <lineage>
        <taxon>Bacteria</taxon>
        <taxon>Bacillati</taxon>
        <taxon>Bacillota</taxon>
        <taxon>Bacilli</taxon>
        <taxon>Bacillales</taxon>
        <taxon>Paenibacillaceae</taxon>
        <taxon>Paenibacillus</taxon>
    </lineage>
</organism>
<keyword evidence="2" id="KW-1185">Reference proteome</keyword>
<gene>
    <name evidence="1" type="ORF">D3P08_22680</name>
</gene>
<name>A0A3A1UQW2_9BACL</name>
<dbReference type="EMBL" id="QXQA01000018">
    <property type="protein sequence ID" value="RIX49362.1"/>
    <property type="molecule type" value="Genomic_DNA"/>
</dbReference>
<accession>A0A3A1UQW2</accession>
<evidence type="ECO:0000313" key="2">
    <source>
        <dbReference type="Proteomes" id="UP000266482"/>
    </source>
</evidence>
<dbReference type="AlphaFoldDB" id="A0A3A1UQW2"/>
<reference evidence="1 2" key="1">
    <citation type="submission" date="2018-09" db="EMBL/GenBank/DDBJ databases">
        <title>Paenibacillus aracenensis nov. sp. isolated from a cave in southern Spain.</title>
        <authorList>
            <person name="Jurado V."/>
            <person name="Gutierrez-Patricio S."/>
            <person name="Gonzalez-Pimentel J.L."/>
            <person name="Miller A.Z."/>
            <person name="Laiz L."/>
            <person name="Saiz-Jimenez C."/>
        </authorList>
    </citation>
    <scope>NUCLEOTIDE SEQUENCE [LARGE SCALE GENOMIC DNA]</scope>
    <source>
        <strain evidence="1 2">DSM 22867</strain>
    </source>
</reference>
<sequence>MNFSKRYVWIEAEIWPEGSWDCKDDNTDVIVVFPDRSKWIASFFTYRNIETLRQKNIQTGECMNGAYFWSSDMVLIDIISRERIEKLIDHLINLDNFQTVFNRYPDVDAEDDENYPVGFFATEDSLS</sequence>
<protein>
    <submittedName>
        <fullName evidence="1">Uncharacterized protein</fullName>
    </submittedName>
</protein>
<proteinExistence type="predicted"/>
<comment type="caution">
    <text evidence="1">The sequence shown here is derived from an EMBL/GenBank/DDBJ whole genome shotgun (WGS) entry which is preliminary data.</text>
</comment>
<dbReference type="OrthoDB" id="7068820at2"/>
<evidence type="ECO:0000313" key="1">
    <source>
        <dbReference type="EMBL" id="RIX49362.1"/>
    </source>
</evidence>
<dbReference type="Proteomes" id="UP000266482">
    <property type="component" value="Unassembled WGS sequence"/>
</dbReference>
<dbReference type="RefSeq" id="WP_119602404.1">
    <property type="nucleotide sequence ID" value="NZ_QXQA01000018.1"/>
</dbReference>